<keyword evidence="10" id="KW-0614">Plasmid</keyword>
<dbReference type="AlphaFoldDB" id="A0A4P7XLL0"/>
<dbReference type="Gene3D" id="3.40.30.10">
    <property type="entry name" value="Glutaredoxin"/>
    <property type="match status" value="1"/>
</dbReference>
<dbReference type="PANTHER" id="PTHR35272">
    <property type="entry name" value="THIOL:DISULFIDE INTERCHANGE PROTEIN DSBC-RELATED"/>
    <property type="match status" value="1"/>
</dbReference>
<feature type="domain" description="Disulphide bond isomerase DsbC/G N-terminal" evidence="8">
    <location>
        <begin position="21"/>
        <end position="75"/>
    </location>
</feature>
<dbReference type="OrthoDB" id="9780340at2"/>
<sequence length="276" mass="29875">MWRLRFLFLLSLALSQVAIAQETIPESLSKKGLDPSRIIEMPVQGMVAYEAQNGSLVFMSKNGRYVFQGKVTDVWAANELISGEQVYESTSTLPFETMGVNFDDYDALTLGTGSRTVHVITDPLCPACAKLSEAMVELKGEYTFKILVLPALGGKSADLAARVACEKDRERALQALLEKRTEELPSPQNCNFDALQSASLVSDLIGIDAVPYVVAPNGKISRGMPKKINEWLSENSDAKAVAGQPMSVTSLIDNSSPEQASGTGTTINQKLLNALK</sequence>
<evidence type="ECO:0000256" key="1">
    <source>
        <dbReference type="ARBA" id="ARBA00004418"/>
    </source>
</evidence>
<dbReference type="Proteomes" id="UP000298049">
    <property type="component" value="Plasmid psoil36-7"/>
</dbReference>
<comment type="similarity">
    <text evidence="2 7">Belongs to the thioredoxin family. DsbC subfamily.</text>
</comment>
<dbReference type="CDD" id="cd03020">
    <property type="entry name" value="DsbA_DsbC_DsbG"/>
    <property type="match status" value="1"/>
</dbReference>
<evidence type="ECO:0000256" key="4">
    <source>
        <dbReference type="ARBA" id="ARBA00022764"/>
    </source>
</evidence>
<dbReference type="PANTHER" id="PTHR35272:SF3">
    <property type="entry name" value="THIOL:DISULFIDE INTERCHANGE PROTEIN DSBC"/>
    <property type="match status" value="1"/>
</dbReference>
<dbReference type="RefSeq" id="WP_136550809.1">
    <property type="nucleotide sequence ID" value="NZ_CP031094.1"/>
</dbReference>
<reference evidence="10 11" key="1">
    <citation type="submission" date="2018-07" db="EMBL/GenBank/DDBJ databases">
        <title>Marsedoiliclastica nanhaica gen. nov. sp. nov., a novel marine hydrocarbonoclastic bacterium isolated from an in-situ enriched hydrocarbon-degrading consortium in deep-sea sediment.</title>
        <authorList>
            <person name="Dong C."/>
            <person name="Ma T."/>
            <person name="Liu R."/>
            <person name="Shao Z."/>
        </authorList>
    </citation>
    <scope>NUCLEOTIDE SEQUENCE [LARGE SCALE GENOMIC DNA]</scope>
    <source>
        <strain evidence="11">soil36-7</strain>
        <plasmid evidence="10 11">psoil36-7</plasmid>
    </source>
</reference>
<organism evidence="10 11">
    <name type="scientific">Hydrocarboniclastica marina</name>
    <dbReference type="NCBI Taxonomy" id="2259620"/>
    <lineage>
        <taxon>Bacteria</taxon>
        <taxon>Pseudomonadati</taxon>
        <taxon>Pseudomonadota</taxon>
        <taxon>Gammaproteobacteria</taxon>
        <taxon>Alteromonadales</taxon>
        <taxon>Alteromonadaceae</taxon>
        <taxon>Hydrocarboniclastica</taxon>
    </lineage>
</organism>
<dbReference type="SUPFAM" id="SSF54423">
    <property type="entry name" value="DsbC/DsbG N-terminal domain-like"/>
    <property type="match status" value="1"/>
</dbReference>
<comment type="function">
    <text evidence="7">Required for disulfide bond formation in some periplasmic proteins. Acts by transferring its disulfide bond to other proteins and is reduced in the process.</text>
</comment>
<dbReference type="GO" id="GO:0042597">
    <property type="term" value="C:periplasmic space"/>
    <property type="evidence" value="ECO:0007669"/>
    <property type="project" value="UniProtKB-SubCell"/>
</dbReference>
<keyword evidence="3 7" id="KW-0732">Signal</keyword>
<dbReference type="InterPro" id="IPR009094">
    <property type="entry name" value="DiS-bond_isomerase_DsbC/G_N_sf"/>
</dbReference>
<dbReference type="SUPFAM" id="SSF52833">
    <property type="entry name" value="Thioredoxin-like"/>
    <property type="match status" value="1"/>
</dbReference>
<dbReference type="Pfam" id="PF13098">
    <property type="entry name" value="Thioredoxin_2"/>
    <property type="match status" value="1"/>
</dbReference>
<dbReference type="InterPro" id="IPR033954">
    <property type="entry name" value="DiS-bond_Isoase_DsbC/G"/>
</dbReference>
<keyword evidence="11" id="KW-1185">Reference proteome</keyword>
<name>A0A4P7XLL0_9ALTE</name>
<dbReference type="InterPro" id="IPR018950">
    <property type="entry name" value="DiS-bond_isomerase_DsbC/G_N"/>
</dbReference>
<evidence type="ECO:0000256" key="7">
    <source>
        <dbReference type="RuleBase" id="RU364038"/>
    </source>
</evidence>
<dbReference type="InterPro" id="IPR051470">
    <property type="entry name" value="Thiol:disulfide_interchange"/>
</dbReference>
<evidence type="ECO:0000256" key="2">
    <source>
        <dbReference type="ARBA" id="ARBA00009813"/>
    </source>
</evidence>
<geneLocation type="plasmid" evidence="10 11">
    <name>psoil36-7</name>
</geneLocation>
<evidence type="ECO:0000256" key="5">
    <source>
        <dbReference type="ARBA" id="ARBA00023157"/>
    </source>
</evidence>
<evidence type="ECO:0000313" key="11">
    <source>
        <dbReference type="Proteomes" id="UP000298049"/>
    </source>
</evidence>
<dbReference type="Pfam" id="PF10411">
    <property type="entry name" value="DsbC_N"/>
    <property type="match status" value="1"/>
</dbReference>
<evidence type="ECO:0000259" key="8">
    <source>
        <dbReference type="Pfam" id="PF10411"/>
    </source>
</evidence>
<dbReference type="InterPro" id="IPR012336">
    <property type="entry name" value="Thioredoxin-like_fold"/>
</dbReference>
<keyword evidence="6 7" id="KW-0676">Redox-active center</keyword>
<protein>
    <recommendedName>
        <fullName evidence="7">Thiol:disulfide interchange protein</fullName>
    </recommendedName>
</protein>
<dbReference type="InterPro" id="IPR036249">
    <property type="entry name" value="Thioredoxin-like_sf"/>
</dbReference>
<keyword evidence="4 7" id="KW-0574">Periplasm</keyword>
<dbReference type="KEGG" id="hmi:soil367_18890"/>
<feature type="domain" description="Thioredoxin-like fold" evidence="9">
    <location>
        <begin position="111"/>
        <end position="223"/>
    </location>
</feature>
<accession>A0A4P7XLL0</accession>
<feature type="chain" id="PRO_5021036154" description="Thiol:disulfide interchange protein" evidence="7">
    <location>
        <begin position="21"/>
        <end position="276"/>
    </location>
</feature>
<evidence type="ECO:0000259" key="9">
    <source>
        <dbReference type="Pfam" id="PF13098"/>
    </source>
</evidence>
<evidence type="ECO:0000313" key="10">
    <source>
        <dbReference type="EMBL" id="QCF28139.1"/>
    </source>
</evidence>
<keyword evidence="5" id="KW-1015">Disulfide bond</keyword>
<evidence type="ECO:0000256" key="6">
    <source>
        <dbReference type="ARBA" id="ARBA00023284"/>
    </source>
</evidence>
<evidence type="ECO:0000256" key="3">
    <source>
        <dbReference type="ARBA" id="ARBA00022729"/>
    </source>
</evidence>
<gene>
    <name evidence="10" type="ORF">soil367_18890</name>
</gene>
<dbReference type="Gene3D" id="3.10.450.70">
    <property type="entry name" value="Disulphide bond isomerase, DsbC/G, N-terminal"/>
    <property type="match status" value="1"/>
</dbReference>
<proteinExistence type="inferred from homology"/>
<comment type="subcellular location">
    <subcellularLocation>
        <location evidence="1 7">Periplasm</location>
    </subcellularLocation>
</comment>
<feature type="signal peptide" evidence="7">
    <location>
        <begin position="1"/>
        <end position="20"/>
    </location>
</feature>
<dbReference type="EMBL" id="CP031094">
    <property type="protein sequence ID" value="QCF28139.1"/>
    <property type="molecule type" value="Genomic_DNA"/>
</dbReference>